<evidence type="ECO:0000313" key="2">
    <source>
        <dbReference type="Proteomes" id="UP001732700"/>
    </source>
</evidence>
<proteinExistence type="predicted"/>
<name>A0ACD5UY72_AVESA</name>
<reference evidence="1" key="1">
    <citation type="submission" date="2021-05" db="EMBL/GenBank/DDBJ databases">
        <authorList>
            <person name="Scholz U."/>
            <person name="Mascher M."/>
            <person name="Fiebig A."/>
        </authorList>
    </citation>
    <scope>NUCLEOTIDE SEQUENCE [LARGE SCALE GENOMIC DNA]</scope>
</reference>
<accession>A0ACD5UY72</accession>
<dbReference type="Proteomes" id="UP001732700">
    <property type="component" value="Chromosome 2D"/>
</dbReference>
<protein>
    <submittedName>
        <fullName evidence="1">Uncharacterized protein</fullName>
    </submittedName>
</protein>
<evidence type="ECO:0000313" key="1">
    <source>
        <dbReference type="EnsemblPlants" id="AVESA.00010b.r2.2DG0335380.1.CDS.1"/>
    </source>
</evidence>
<organism evidence="1 2">
    <name type="scientific">Avena sativa</name>
    <name type="common">Oat</name>
    <dbReference type="NCBI Taxonomy" id="4498"/>
    <lineage>
        <taxon>Eukaryota</taxon>
        <taxon>Viridiplantae</taxon>
        <taxon>Streptophyta</taxon>
        <taxon>Embryophyta</taxon>
        <taxon>Tracheophyta</taxon>
        <taxon>Spermatophyta</taxon>
        <taxon>Magnoliopsida</taxon>
        <taxon>Liliopsida</taxon>
        <taxon>Poales</taxon>
        <taxon>Poaceae</taxon>
        <taxon>BOP clade</taxon>
        <taxon>Pooideae</taxon>
        <taxon>Poodae</taxon>
        <taxon>Poeae</taxon>
        <taxon>Poeae Chloroplast Group 1 (Aveneae type)</taxon>
        <taxon>Aveninae</taxon>
        <taxon>Avena</taxon>
    </lineage>
</organism>
<keyword evidence="2" id="KW-1185">Reference proteome</keyword>
<sequence length="477" mass="53757">MAQERSNDLKPLLEKLLQAFDDEDDRDLLHRMELDHIFRILRANKEKITSQPPDVEKKEELPELLRKIDEALQQCKARSKQQQTDNAKSKKMTLPSVSDCNPFKSRSPELSVEPLLQHTITILGDAPSTSAPSANHDAAGEDTVLYEWTTSYVDESRIYGWADEADKVVDALVGLQEEEGKEDQLPFRAAGIAGIHGSGKTALAQKVFVHDRIKDAFPLRLWVCVGPPDHEDRFNLLYRMLDNLGLDTAKVEDIVDKADVVVKADSADKDRSKIGVLLFILYVTLYKTGYLIVFDDIRAYGGGDGWYSNLTLEPPKNGEWYERLAYGLPKARKSAVLVTCRSEDHARTMVRTGRVFRPPRLGVDDGWKLFQREYEEAKKKGKEESVEKVKDEKEKEKEKQEDKLYHELEQMKEEIVNKCLGLPVAIVEAAKGFALLEHKPDDPPKADEVKAAVPADETVPSKTEPGTQATEANHPAN</sequence>
<reference evidence="1" key="2">
    <citation type="submission" date="2025-09" db="UniProtKB">
        <authorList>
            <consortium name="EnsemblPlants"/>
        </authorList>
    </citation>
    <scope>IDENTIFICATION</scope>
</reference>
<dbReference type="EnsemblPlants" id="AVESA.00010b.r2.2DG0335380.1">
    <property type="protein sequence ID" value="AVESA.00010b.r2.2DG0335380.1.CDS.1"/>
    <property type="gene ID" value="AVESA.00010b.r2.2DG0335380"/>
</dbReference>